<evidence type="ECO:0000313" key="8">
    <source>
        <dbReference type="EMBL" id="MFD1629853.1"/>
    </source>
</evidence>
<accession>A0ABW4IC71</accession>
<evidence type="ECO:0000259" key="7">
    <source>
        <dbReference type="Pfam" id="PF14322"/>
    </source>
</evidence>
<proteinExistence type="inferred from homology"/>
<keyword evidence="9" id="KW-1185">Reference proteome</keyword>
<keyword evidence="3" id="KW-0732">Signal</keyword>
<evidence type="ECO:0000313" key="9">
    <source>
        <dbReference type="Proteomes" id="UP001597118"/>
    </source>
</evidence>
<name>A0ABW4IC71_9SPHI</name>
<organism evidence="8 9">
    <name type="scientific">Pseudopedobacter beijingensis</name>
    <dbReference type="NCBI Taxonomy" id="1207056"/>
    <lineage>
        <taxon>Bacteria</taxon>
        <taxon>Pseudomonadati</taxon>
        <taxon>Bacteroidota</taxon>
        <taxon>Sphingobacteriia</taxon>
        <taxon>Sphingobacteriales</taxon>
        <taxon>Sphingobacteriaceae</taxon>
        <taxon>Pseudopedobacter</taxon>
    </lineage>
</organism>
<reference evidence="9" key="1">
    <citation type="journal article" date="2019" name="Int. J. Syst. Evol. Microbiol.">
        <title>The Global Catalogue of Microorganisms (GCM) 10K type strain sequencing project: providing services to taxonomists for standard genome sequencing and annotation.</title>
        <authorList>
            <consortium name="The Broad Institute Genomics Platform"/>
            <consortium name="The Broad Institute Genome Sequencing Center for Infectious Disease"/>
            <person name="Wu L."/>
            <person name="Ma J."/>
        </authorList>
    </citation>
    <scope>NUCLEOTIDE SEQUENCE [LARGE SCALE GENOMIC DNA]</scope>
    <source>
        <strain evidence="9">CCUG 53762</strain>
    </source>
</reference>
<comment type="similarity">
    <text evidence="2">Belongs to the SusD family.</text>
</comment>
<evidence type="ECO:0000256" key="4">
    <source>
        <dbReference type="ARBA" id="ARBA00023136"/>
    </source>
</evidence>
<evidence type="ECO:0000259" key="6">
    <source>
        <dbReference type="Pfam" id="PF07980"/>
    </source>
</evidence>
<protein>
    <submittedName>
        <fullName evidence="8">RagB/SusD family nutrient uptake outer membrane protein</fullName>
    </submittedName>
</protein>
<feature type="domain" description="RagB/SusD" evidence="6">
    <location>
        <begin position="328"/>
        <end position="467"/>
    </location>
</feature>
<dbReference type="Proteomes" id="UP001597118">
    <property type="component" value="Unassembled WGS sequence"/>
</dbReference>
<dbReference type="Gene3D" id="1.25.40.390">
    <property type="match status" value="1"/>
</dbReference>
<feature type="domain" description="SusD-like N-terminal" evidence="7">
    <location>
        <begin position="20"/>
        <end position="198"/>
    </location>
</feature>
<evidence type="ECO:0000256" key="1">
    <source>
        <dbReference type="ARBA" id="ARBA00004442"/>
    </source>
</evidence>
<dbReference type="RefSeq" id="WP_379662231.1">
    <property type="nucleotide sequence ID" value="NZ_JBHUDG010000012.1"/>
</dbReference>
<dbReference type="InterPro" id="IPR033985">
    <property type="entry name" value="SusD-like_N"/>
</dbReference>
<sequence>MKFLKIYFVAVSLMFASCNDFLDEQPISEIPAGEMWKTSRDAQAGVSEIYGLLRNALRENYWAWGEFRSDNFEKGAPTAVDQEMLMANLLTSTHRNASWTSLYRVINQTNLAIKYLPQVNMPSAADKNDLLGQAYALRALSYLYAVKVWGNVPLLTSPIENLKEGVYSRQVSANRVLQEVIIPDLKKAETLINRTKNKERKKISIYGVWAIMADAYTWQHEYSLADQTIDKMSHEPTFMRLETDIASLKRMFVEELKNKAPDFTPENDDYTSKELIFVLHYDMKEVGANGYSFMYQWFTGSGNRVAVLSNALLSKFETGDLRKDIYAQNYQGGWELNKFIGGTISTTLNKTCEVAYPVYRYTDILLLQAEAKANLGKWEEALDIVKKVRDRAGIGATTRSAASFANQDEVIDYILKERQVELVGEGKRWFDLVRTNTWKKTMEPINGMNDPRKVVFPVYYSHLIENPELEPNPGY</sequence>
<dbReference type="InterPro" id="IPR012944">
    <property type="entry name" value="SusD_RagB_dom"/>
</dbReference>
<comment type="subcellular location">
    <subcellularLocation>
        <location evidence="1">Cell outer membrane</location>
    </subcellularLocation>
</comment>
<dbReference type="SUPFAM" id="SSF48452">
    <property type="entry name" value="TPR-like"/>
    <property type="match status" value="1"/>
</dbReference>
<comment type="caution">
    <text evidence="8">The sequence shown here is derived from an EMBL/GenBank/DDBJ whole genome shotgun (WGS) entry which is preliminary data.</text>
</comment>
<evidence type="ECO:0000256" key="2">
    <source>
        <dbReference type="ARBA" id="ARBA00006275"/>
    </source>
</evidence>
<dbReference type="Pfam" id="PF07980">
    <property type="entry name" value="SusD_RagB"/>
    <property type="match status" value="1"/>
</dbReference>
<keyword evidence="5" id="KW-0998">Cell outer membrane</keyword>
<dbReference type="InterPro" id="IPR011990">
    <property type="entry name" value="TPR-like_helical_dom_sf"/>
</dbReference>
<evidence type="ECO:0000256" key="5">
    <source>
        <dbReference type="ARBA" id="ARBA00023237"/>
    </source>
</evidence>
<dbReference type="PROSITE" id="PS51257">
    <property type="entry name" value="PROKAR_LIPOPROTEIN"/>
    <property type="match status" value="1"/>
</dbReference>
<gene>
    <name evidence="8" type="ORF">ACFSAH_08195</name>
</gene>
<dbReference type="Pfam" id="PF14322">
    <property type="entry name" value="SusD-like_3"/>
    <property type="match status" value="1"/>
</dbReference>
<evidence type="ECO:0000256" key="3">
    <source>
        <dbReference type="ARBA" id="ARBA00022729"/>
    </source>
</evidence>
<dbReference type="CDD" id="cd08977">
    <property type="entry name" value="SusD"/>
    <property type="match status" value="1"/>
</dbReference>
<dbReference type="EMBL" id="JBHUDG010000012">
    <property type="protein sequence ID" value="MFD1629853.1"/>
    <property type="molecule type" value="Genomic_DNA"/>
</dbReference>
<keyword evidence="4" id="KW-0472">Membrane</keyword>